<evidence type="ECO:0000313" key="2">
    <source>
        <dbReference type="EMBL" id="SVE41205.1"/>
    </source>
</evidence>
<evidence type="ECO:0000256" key="1">
    <source>
        <dbReference type="SAM" id="Phobius"/>
    </source>
</evidence>
<gene>
    <name evidence="2" type="ORF">METZ01_LOCUS494059</name>
</gene>
<keyword evidence="1" id="KW-0472">Membrane</keyword>
<evidence type="ECO:0008006" key="3">
    <source>
        <dbReference type="Google" id="ProtNLM"/>
    </source>
</evidence>
<feature type="transmembrane region" description="Helical" evidence="1">
    <location>
        <begin position="67"/>
        <end position="90"/>
    </location>
</feature>
<feature type="non-terminal residue" evidence="2">
    <location>
        <position position="91"/>
    </location>
</feature>
<name>A0A383DA99_9ZZZZ</name>
<proteinExistence type="predicted"/>
<sequence>MAQAAAAPKKKVAGLGGEKLHVWPYLVRLEFLCALLTIIALTVWSIVIDAPLEEAANPTKTPNPSKAPWYFLGLQDVLVYFDPWFAGVVAP</sequence>
<feature type="transmembrane region" description="Helical" evidence="1">
    <location>
        <begin position="25"/>
        <end position="47"/>
    </location>
</feature>
<dbReference type="EMBL" id="UINC01215498">
    <property type="protein sequence ID" value="SVE41205.1"/>
    <property type="molecule type" value="Genomic_DNA"/>
</dbReference>
<dbReference type="AlphaFoldDB" id="A0A383DA99"/>
<keyword evidence="1" id="KW-1133">Transmembrane helix</keyword>
<accession>A0A383DA99</accession>
<dbReference type="GO" id="GO:0016020">
    <property type="term" value="C:membrane"/>
    <property type="evidence" value="ECO:0007669"/>
    <property type="project" value="InterPro"/>
</dbReference>
<dbReference type="InterPro" id="IPR027387">
    <property type="entry name" value="Cytb/b6-like_sf"/>
</dbReference>
<protein>
    <recommendedName>
        <fullName evidence="3">Cytochrome b/b6 C-terminal region profile domain-containing protein</fullName>
    </recommendedName>
</protein>
<dbReference type="SUPFAM" id="SSF81648">
    <property type="entry name" value="a domain/subunit of cytochrome bc1 complex (Ubiquinol-cytochrome c reductase)"/>
    <property type="match status" value="1"/>
</dbReference>
<dbReference type="Gene3D" id="1.20.810.10">
    <property type="entry name" value="Cytochrome Bc1 Complex, Chain C"/>
    <property type="match status" value="1"/>
</dbReference>
<dbReference type="GO" id="GO:0016491">
    <property type="term" value="F:oxidoreductase activity"/>
    <property type="evidence" value="ECO:0007669"/>
    <property type="project" value="InterPro"/>
</dbReference>
<organism evidence="2">
    <name type="scientific">marine metagenome</name>
    <dbReference type="NCBI Taxonomy" id="408172"/>
    <lineage>
        <taxon>unclassified sequences</taxon>
        <taxon>metagenomes</taxon>
        <taxon>ecological metagenomes</taxon>
    </lineage>
</organism>
<dbReference type="GO" id="GO:0009055">
    <property type="term" value="F:electron transfer activity"/>
    <property type="evidence" value="ECO:0007669"/>
    <property type="project" value="InterPro"/>
</dbReference>
<dbReference type="InterPro" id="IPR036150">
    <property type="entry name" value="Cyt_b/b6_C_sf"/>
</dbReference>
<keyword evidence="1" id="KW-0812">Transmembrane</keyword>
<reference evidence="2" key="1">
    <citation type="submission" date="2018-05" db="EMBL/GenBank/DDBJ databases">
        <authorList>
            <person name="Lanie J.A."/>
            <person name="Ng W.-L."/>
            <person name="Kazmierczak K.M."/>
            <person name="Andrzejewski T.M."/>
            <person name="Davidsen T.M."/>
            <person name="Wayne K.J."/>
            <person name="Tettelin H."/>
            <person name="Glass J.I."/>
            <person name="Rusch D."/>
            <person name="Podicherti R."/>
            <person name="Tsui H.-C.T."/>
            <person name="Winkler M.E."/>
        </authorList>
    </citation>
    <scope>NUCLEOTIDE SEQUENCE</scope>
</reference>